<reference evidence="2 3" key="1">
    <citation type="journal article" date="2020" name="Nature">
        <title>Six reference-quality genomes reveal evolution of bat adaptations.</title>
        <authorList>
            <person name="Jebb D."/>
            <person name="Huang Z."/>
            <person name="Pippel M."/>
            <person name="Hughes G.M."/>
            <person name="Lavrichenko K."/>
            <person name="Devanna P."/>
            <person name="Winkler S."/>
            <person name="Jermiin L.S."/>
            <person name="Skirmuntt E.C."/>
            <person name="Katzourakis A."/>
            <person name="Burkitt-Gray L."/>
            <person name="Ray D.A."/>
            <person name="Sullivan K.A.M."/>
            <person name="Roscito J.G."/>
            <person name="Kirilenko B.M."/>
            <person name="Davalos L.M."/>
            <person name="Corthals A.P."/>
            <person name="Power M.L."/>
            <person name="Jones G."/>
            <person name="Ransome R.D."/>
            <person name="Dechmann D.K.N."/>
            <person name="Locatelli A.G."/>
            <person name="Puechmaille S.J."/>
            <person name="Fedrigo O."/>
            <person name="Jarvis E.D."/>
            <person name="Hiller M."/>
            <person name="Vernes S.C."/>
            <person name="Myers E.W."/>
            <person name="Teeling E.C."/>
        </authorList>
    </citation>
    <scope>NUCLEOTIDE SEQUENCE [LARGE SCALE GENOMIC DNA]</scope>
    <source>
        <strain evidence="2">MMyoMyo1</strain>
        <tissue evidence="2">Flight muscle</tissue>
    </source>
</reference>
<accession>A0A7J8AMG5</accession>
<keyword evidence="3" id="KW-1185">Reference proteome</keyword>
<evidence type="ECO:0000313" key="3">
    <source>
        <dbReference type="Proteomes" id="UP000527355"/>
    </source>
</evidence>
<protein>
    <submittedName>
        <fullName evidence="2">Uncharacterized protein</fullName>
    </submittedName>
</protein>
<sequence length="157" mass="17075">MDSHKKSPSGRCNFTGKDTEAQRGQGIFLSKTAQHASATSGDLGLQGLSLALLTNPSHPKERGIANVSAHPMRLTGLRPRYANDYLFKADAPPAFLQGSIYGLLTGEEMWSSWSAQTMRRPKRSQTPAFKNVASGPCKSTARGCKTPEQNCLRTHLM</sequence>
<evidence type="ECO:0000313" key="2">
    <source>
        <dbReference type="EMBL" id="KAF6387632.1"/>
    </source>
</evidence>
<evidence type="ECO:0000256" key="1">
    <source>
        <dbReference type="SAM" id="MobiDB-lite"/>
    </source>
</evidence>
<dbReference type="EMBL" id="JABWUV010000001">
    <property type="protein sequence ID" value="KAF6387632.1"/>
    <property type="molecule type" value="Genomic_DNA"/>
</dbReference>
<dbReference type="Proteomes" id="UP000527355">
    <property type="component" value="Unassembled WGS sequence"/>
</dbReference>
<dbReference type="AlphaFoldDB" id="A0A7J8AMG5"/>
<organism evidence="2 3">
    <name type="scientific">Myotis myotis</name>
    <name type="common">Greater mouse-eared bat</name>
    <name type="synonym">Vespertilio myotis</name>
    <dbReference type="NCBI Taxonomy" id="51298"/>
    <lineage>
        <taxon>Eukaryota</taxon>
        <taxon>Metazoa</taxon>
        <taxon>Chordata</taxon>
        <taxon>Craniata</taxon>
        <taxon>Vertebrata</taxon>
        <taxon>Euteleostomi</taxon>
        <taxon>Mammalia</taxon>
        <taxon>Eutheria</taxon>
        <taxon>Laurasiatheria</taxon>
        <taxon>Chiroptera</taxon>
        <taxon>Yangochiroptera</taxon>
        <taxon>Vespertilionidae</taxon>
        <taxon>Myotis</taxon>
    </lineage>
</organism>
<feature type="region of interest" description="Disordered" evidence="1">
    <location>
        <begin position="118"/>
        <end position="145"/>
    </location>
</feature>
<gene>
    <name evidence="2" type="ORF">mMyoMyo1_008103</name>
</gene>
<comment type="caution">
    <text evidence="2">The sequence shown here is derived from an EMBL/GenBank/DDBJ whole genome shotgun (WGS) entry which is preliminary data.</text>
</comment>
<name>A0A7J8AMG5_MYOMY</name>
<proteinExistence type="predicted"/>